<proteinExistence type="predicted"/>
<dbReference type="Proteomes" id="UP000675664">
    <property type="component" value="Unassembled WGS sequence"/>
</dbReference>
<reference evidence="1" key="2">
    <citation type="submission" date="2021-04" db="EMBL/GenBank/DDBJ databases">
        <authorList>
            <person name="Liu J."/>
        </authorList>
    </citation>
    <scope>NUCLEOTIDE SEQUENCE</scope>
    <source>
        <strain evidence="1">BAD-6</strain>
    </source>
</reference>
<dbReference type="AlphaFoldDB" id="A0A8J7W296"/>
<name>A0A8J7W296_9FIRM</name>
<keyword evidence="2" id="KW-1185">Reference proteome</keyword>
<accession>A0A8J7W296</accession>
<dbReference type="Pfam" id="PF14202">
    <property type="entry name" value="TnpW"/>
    <property type="match status" value="1"/>
</dbReference>
<evidence type="ECO:0000313" key="2">
    <source>
        <dbReference type="Proteomes" id="UP000675664"/>
    </source>
</evidence>
<organism evidence="1 2">
    <name type="scientific">Sinanaerobacter chloroacetimidivorans</name>
    <dbReference type="NCBI Taxonomy" id="2818044"/>
    <lineage>
        <taxon>Bacteria</taxon>
        <taxon>Bacillati</taxon>
        <taxon>Bacillota</taxon>
        <taxon>Clostridia</taxon>
        <taxon>Peptostreptococcales</taxon>
        <taxon>Anaerovoracaceae</taxon>
        <taxon>Sinanaerobacter</taxon>
    </lineage>
</organism>
<protein>
    <submittedName>
        <fullName evidence="1">Transposon-encoded TnpW family protein</fullName>
    </submittedName>
</protein>
<dbReference type="InterPro" id="IPR026990">
    <property type="entry name" value="TnpW"/>
</dbReference>
<reference evidence="1" key="1">
    <citation type="submission" date="2021-04" db="EMBL/GenBank/DDBJ databases">
        <title>Sinoanaerobacter chloroacetimidivorans sp. nov., an obligate anaerobic bacterium isolated from anaerobic sludge.</title>
        <authorList>
            <person name="Bao Y."/>
        </authorList>
    </citation>
    <scope>NUCLEOTIDE SEQUENCE</scope>
    <source>
        <strain evidence="1">BAD-6</strain>
    </source>
</reference>
<evidence type="ECO:0000313" key="1">
    <source>
        <dbReference type="EMBL" id="MBR0597796.1"/>
    </source>
</evidence>
<dbReference type="RefSeq" id="WP_227017927.1">
    <property type="nucleotide sequence ID" value="NZ_JAGSND010000004.1"/>
</dbReference>
<sequence length="57" mass="6526">MSNNSEKTPLSSKAPNLDFERKIGGTTYEVVSRFEKDAREDMTIKVKRLILRGKPNE</sequence>
<comment type="caution">
    <text evidence="1">The sequence shown here is derived from an EMBL/GenBank/DDBJ whole genome shotgun (WGS) entry which is preliminary data.</text>
</comment>
<dbReference type="EMBL" id="JAGSND010000004">
    <property type="protein sequence ID" value="MBR0597796.1"/>
    <property type="molecule type" value="Genomic_DNA"/>
</dbReference>
<gene>
    <name evidence="1" type="ORF">KCX82_07925</name>
</gene>